<dbReference type="EMBL" id="UOGG01000056">
    <property type="protein sequence ID" value="VAX28272.1"/>
    <property type="molecule type" value="Genomic_DNA"/>
</dbReference>
<reference evidence="1" key="1">
    <citation type="submission" date="2018-06" db="EMBL/GenBank/DDBJ databases">
        <authorList>
            <person name="Zhirakovskaya E."/>
        </authorList>
    </citation>
    <scope>NUCLEOTIDE SEQUENCE</scope>
</reference>
<gene>
    <name evidence="1" type="ORF">MNBD_NITROSPINAE05-590</name>
</gene>
<dbReference type="GO" id="GO:0044780">
    <property type="term" value="P:bacterial-type flagellum assembly"/>
    <property type="evidence" value="ECO:0007669"/>
    <property type="project" value="InterPro"/>
</dbReference>
<proteinExistence type="predicted"/>
<organism evidence="1">
    <name type="scientific">hydrothermal vent metagenome</name>
    <dbReference type="NCBI Taxonomy" id="652676"/>
    <lineage>
        <taxon>unclassified sequences</taxon>
        <taxon>metagenomes</taxon>
        <taxon>ecological metagenomes</taxon>
    </lineage>
</organism>
<protein>
    <recommendedName>
        <fullName evidence="2">FlgN protein</fullName>
    </recommendedName>
</protein>
<accession>A0A3B1CJ63</accession>
<name>A0A3B1CJ63_9ZZZZ</name>
<sequence>MTKPFSRGMTVQDNNPTASILKFLRIEKKCYDDILSLMGEQLQAIEQEDEKKLDAVIEKKDGIIQTARSNESQLETAVSQLSASGLTEIKNQSGELKSAIESVLAQIIEAENNCQVELKARKFIAQDKIFDLKQKRNLLKGYGTKQRIKPKISKNV</sequence>
<dbReference type="SUPFAM" id="SSF140566">
    <property type="entry name" value="FlgN-like"/>
    <property type="match status" value="1"/>
</dbReference>
<dbReference type="InterPro" id="IPR036679">
    <property type="entry name" value="FlgN-like_sf"/>
</dbReference>
<dbReference type="AlphaFoldDB" id="A0A3B1CJ63"/>
<evidence type="ECO:0008006" key="2">
    <source>
        <dbReference type="Google" id="ProtNLM"/>
    </source>
</evidence>
<evidence type="ECO:0000313" key="1">
    <source>
        <dbReference type="EMBL" id="VAX28272.1"/>
    </source>
</evidence>